<dbReference type="Pfam" id="PF08281">
    <property type="entry name" value="Sigma70_r4_2"/>
    <property type="match status" value="1"/>
</dbReference>
<dbReference type="InterPro" id="IPR013325">
    <property type="entry name" value="RNA_pol_sigma_r2"/>
</dbReference>
<dbReference type="eggNOG" id="COG1595">
    <property type="taxonomic scope" value="Bacteria"/>
</dbReference>
<accession>A0A0L8LG52</accession>
<dbReference type="SUPFAM" id="SSF88659">
    <property type="entry name" value="Sigma3 and sigma4 domains of RNA polymerase sigma factors"/>
    <property type="match status" value="1"/>
</dbReference>
<dbReference type="PATRIC" id="fig|67356.5.peg.2491"/>
<feature type="domain" description="RNA polymerase sigma factor 70 region 4 type 2" evidence="6">
    <location>
        <begin position="112"/>
        <end position="159"/>
    </location>
</feature>
<dbReference type="InterPro" id="IPR036388">
    <property type="entry name" value="WH-like_DNA-bd_sf"/>
</dbReference>
<dbReference type="PANTHER" id="PTHR30173:SF36">
    <property type="entry name" value="ECF RNA POLYMERASE SIGMA FACTOR SIGJ"/>
    <property type="match status" value="1"/>
</dbReference>
<evidence type="ECO:0008006" key="9">
    <source>
        <dbReference type="Google" id="ProtNLM"/>
    </source>
</evidence>
<feature type="domain" description="RNA polymerase sigma-70 region 2" evidence="5">
    <location>
        <begin position="12"/>
        <end position="70"/>
    </location>
</feature>
<dbReference type="GO" id="GO:0006352">
    <property type="term" value="P:DNA-templated transcription initiation"/>
    <property type="evidence" value="ECO:0007669"/>
    <property type="project" value="InterPro"/>
</dbReference>
<dbReference type="InterPro" id="IPR052704">
    <property type="entry name" value="ECF_Sigma-70_Domain"/>
</dbReference>
<evidence type="ECO:0000259" key="5">
    <source>
        <dbReference type="Pfam" id="PF04542"/>
    </source>
</evidence>
<name>A0A0L8LG52_9ACTN</name>
<sequence length="202" mass="22655">MFTADQDEFHRRRASLLALAYRRTGSAEEAEDIVSEAWLRWVMATDVQNHGALLATVVIRLCADYRKSARTQRVSYVGVLVEEAALWPTSGTEEPAHHVERADELRRGVAWLMETLGPAERAVLVLRGAFEYSYREIAEVLNISEPYCRKLYSRATARLADGRRRFTAAPVEHAELTQRLLAASRGGELKPLETLLVASMAA</sequence>
<evidence type="ECO:0000259" key="6">
    <source>
        <dbReference type="Pfam" id="PF08281"/>
    </source>
</evidence>
<evidence type="ECO:0000256" key="2">
    <source>
        <dbReference type="ARBA" id="ARBA00023015"/>
    </source>
</evidence>
<comment type="similarity">
    <text evidence="1">Belongs to the sigma-70 factor family. ECF subfamily.</text>
</comment>
<evidence type="ECO:0000256" key="4">
    <source>
        <dbReference type="ARBA" id="ARBA00023163"/>
    </source>
</evidence>
<dbReference type="NCBIfam" id="TIGR02937">
    <property type="entry name" value="sigma70-ECF"/>
    <property type="match status" value="1"/>
</dbReference>
<dbReference type="PANTHER" id="PTHR30173">
    <property type="entry name" value="SIGMA 19 FACTOR"/>
    <property type="match status" value="1"/>
</dbReference>
<gene>
    <name evidence="7" type="ORF">ADK37_11535</name>
</gene>
<dbReference type="Pfam" id="PF04542">
    <property type="entry name" value="Sigma70_r2"/>
    <property type="match status" value="1"/>
</dbReference>
<evidence type="ECO:0000256" key="3">
    <source>
        <dbReference type="ARBA" id="ARBA00023082"/>
    </source>
</evidence>
<dbReference type="RefSeq" id="WP_051869535.1">
    <property type="nucleotide sequence ID" value="NZ_KL575586.1"/>
</dbReference>
<dbReference type="AlphaFoldDB" id="A0A0L8LG52"/>
<dbReference type="GO" id="GO:0016987">
    <property type="term" value="F:sigma factor activity"/>
    <property type="evidence" value="ECO:0007669"/>
    <property type="project" value="UniProtKB-KW"/>
</dbReference>
<dbReference type="Gene3D" id="1.10.10.10">
    <property type="entry name" value="Winged helix-like DNA-binding domain superfamily/Winged helix DNA-binding domain"/>
    <property type="match status" value="1"/>
</dbReference>
<dbReference type="OrthoDB" id="6689546at2"/>
<keyword evidence="8" id="KW-1185">Reference proteome</keyword>
<dbReference type="InterPro" id="IPR014284">
    <property type="entry name" value="RNA_pol_sigma-70_dom"/>
</dbReference>
<keyword evidence="4" id="KW-0804">Transcription</keyword>
<dbReference type="InterPro" id="IPR007627">
    <property type="entry name" value="RNA_pol_sigma70_r2"/>
</dbReference>
<evidence type="ECO:0000256" key="1">
    <source>
        <dbReference type="ARBA" id="ARBA00010641"/>
    </source>
</evidence>
<dbReference type="Gene3D" id="1.10.1740.10">
    <property type="match status" value="1"/>
</dbReference>
<organism evidence="7 8">
    <name type="scientific">Streptomyces resistomycificus</name>
    <dbReference type="NCBI Taxonomy" id="67356"/>
    <lineage>
        <taxon>Bacteria</taxon>
        <taxon>Bacillati</taxon>
        <taxon>Actinomycetota</taxon>
        <taxon>Actinomycetes</taxon>
        <taxon>Kitasatosporales</taxon>
        <taxon>Streptomycetaceae</taxon>
        <taxon>Streptomyces</taxon>
        <taxon>Streptomyces aurantiacus group</taxon>
    </lineage>
</organism>
<evidence type="ECO:0000313" key="7">
    <source>
        <dbReference type="EMBL" id="KOG37056.1"/>
    </source>
</evidence>
<reference evidence="8" key="1">
    <citation type="submission" date="2015-07" db="EMBL/GenBank/DDBJ databases">
        <authorList>
            <person name="Ju K.-S."/>
            <person name="Doroghazi J.R."/>
            <person name="Metcalf W.W."/>
        </authorList>
    </citation>
    <scope>NUCLEOTIDE SEQUENCE [LARGE SCALE GENOMIC DNA]</scope>
    <source>
        <strain evidence="8">NRRL 2290</strain>
    </source>
</reference>
<keyword evidence="2" id="KW-0805">Transcription regulation</keyword>
<evidence type="ECO:0000313" key="8">
    <source>
        <dbReference type="Proteomes" id="UP000037251"/>
    </source>
</evidence>
<dbReference type="SUPFAM" id="SSF88946">
    <property type="entry name" value="Sigma2 domain of RNA polymerase sigma factors"/>
    <property type="match status" value="1"/>
</dbReference>
<comment type="caution">
    <text evidence="7">The sequence shown here is derived from an EMBL/GenBank/DDBJ whole genome shotgun (WGS) entry which is preliminary data.</text>
</comment>
<dbReference type="EMBL" id="LGUS01000116">
    <property type="protein sequence ID" value="KOG37056.1"/>
    <property type="molecule type" value="Genomic_DNA"/>
</dbReference>
<dbReference type="GO" id="GO:0003677">
    <property type="term" value="F:DNA binding"/>
    <property type="evidence" value="ECO:0007669"/>
    <property type="project" value="InterPro"/>
</dbReference>
<dbReference type="InterPro" id="IPR013324">
    <property type="entry name" value="RNA_pol_sigma_r3/r4-like"/>
</dbReference>
<dbReference type="Proteomes" id="UP000037251">
    <property type="component" value="Unassembled WGS sequence"/>
</dbReference>
<dbReference type="InterPro" id="IPR013249">
    <property type="entry name" value="RNA_pol_sigma70_r4_t2"/>
</dbReference>
<keyword evidence="3" id="KW-0731">Sigma factor</keyword>
<dbReference type="STRING" id="67356.AQJ84_23255"/>
<protein>
    <recommendedName>
        <fullName evidence="9">RNA polymerase subunit sigma-24</fullName>
    </recommendedName>
</protein>
<proteinExistence type="inferred from homology"/>